<dbReference type="CDD" id="cd01948">
    <property type="entry name" value="EAL"/>
    <property type="match status" value="1"/>
</dbReference>
<name>A0ABT8CLH0_9VIBR</name>
<dbReference type="PROSITE" id="PS50883">
    <property type="entry name" value="EAL"/>
    <property type="match status" value="1"/>
</dbReference>
<keyword evidence="3" id="KW-1185">Reference proteome</keyword>
<reference evidence="3" key="1">
    <citation type="journal article" date="2019" name="Int. J. Syst. Evol. Microbiol.">
        <title>The Global Catalogue of Microorganisms (GCM) 10K type strain sequencing project: providing services to taxonomists for standard genome sequencing and annotation.</title>
        <authorList>
            <consortium name="The Broad Institute Genomics Platform"/>
            <consortium name="The Broad Institute Genome Sequencing Center for Infectious Disease"/>
            <person name="Wu L."/>
            <person name="Ma J."/>
        </authorList>
    </citation>
    <scope>NUCLEOTIDE SEQUENCE [LARGE SCALE GENOMIC DNA]</scope>
    <source>
        <strain evidence="3">CECT 7226</strain>
    </source>
</reference>
<sequence length="258" mass="29285">MNNPTRAHLKECIKMGEFKPYYQPYFQSNSSVIKGVELLARWIVSDTLVLTSKEFIHYIEKHELTAELSLSLLRQALPTLKKLEQSVVPFSVSINISIVQLRDATFIESFLDLLAHHNFPAHKIILELSDCRDLYDNPLINDSINNLKDKNIAFAIDSFDLSNTSINKLSSLLFNELKIDFSNINDVSDPIMMSVFWQTLVSVATNMELTITAKGIESLNHASIAKSLKCHYQQGYLLARPMADCILDYIIENKSKGN</sequence>
<dbReference type="SUPFAM" id="SSF141868">
    <property type="entry name" value="EAL domain-like"/>
    <property type="match status" value="1"/>
</dbReference>
<dbReference type="SMART" id="SM00052">
    <property type="entry name" value="EAL"/>
    <property type="match status" value="1"/>
</dbReference>
<gene>
    <name evidence="2" type="ORF">QWY96_13315</name>
</gene>
<dbReference type="InterPro" id="IPR001633">
    <property type="entry name" value="EAL_dom"/>
</dbReference>
<dbReference type="InterPro" id="IPR035919">
    <property type="entry name" value="EAL_sf"/>
</dbReference>
<accession>A0ABT8CLH0</accession>
<protein>
    <submittedName>
        <fullName evidence="2">EAL domain-containing protein</fullName>
    </submittedName>
</protein>
<proteinExistence type="predicted"/>
<dbReference type="EMBL" id="JAUFQY010000001">
    <property type="protein sequence ID" value="MDN3701626.1"/>
    <property type="molecule type" value="Genomic_DNA"/>
</dbReference>
<dbReference type="Proteomes" id="UP001223712">
    <property type="component" value="Unassembled WGS sequence"/>
</dbReference>
<dbReference type="InterPro" id="IPR050706">
    <property type="entry name" value="Cyclic-di-GMP_PDE-like"/>
</dbReference>
<evidence type="ECO:0000313" key="2">
    <source>
        <dbReference type="EMBL" id="MDN3701626.1"/>
    </source>
</evidence>
<organism evidence="2 3">
    <name type="scientific">Vibrio artabrorum</name>
    <dbReference type="NCBI Taxonomy" id="446374"/>
    <lineage>
        <taxon>Bacteria</taxon>
        <taxon>Pseudomonadati</taxon>
        <taxon>Pseudomonadota</taxon>
        <taxon>Gammaproteobacteria</taxon>
        <taxon>Vibrionales</taxon>
        <taxon>Vibrionaceae</taxon>
        <taxon>Vibrio</taxon>
    </lineage>
</organism>
<dbReference type="Pfam" id="PF00563">
    <property type="entry name" value="EAL"/>
    <property type="match status" value="1"/>
</dbReference>
<comment type="caution">
    <text evidence="2">The sequence shown here is derived from an EMBL/GenBank/DDBJ whole genome shotgun (WGS) entry which is preliminary data.</text>
</comment>
<dbReference type="PANTHER" id="PTHR33121">
    <property type="entry name" value="CYCLIC DI-GMP PHOSPHODIESTERASE PDEF"/>
    <property type="match status" value="1"/>
</dbReference>
<feature type="domain" description="EAL" evidence="1">
    <location>
        <begin position="2"/>
        <end position="255"/>
    </location>
</feature>
<dbReference type="Gene3D" id="3.20.20.450">
    <property type="entry name" value="EAL domain"/>
    <property type="match status" value="1"/>
</dbReference>
<evidence type="ECO:0000259" key="1">
    <source>
        <dbReference type="PROSITE" id="PS50883"/>
    </source>
</evidence>
<evidence type="ECO:0000313" key="3">
    <source>
        <dbReference type="Proteomes" id="UP001223712"/>
    </source>
</evidence>
<dbReference type="RefSeq" id="WP_261837393.1">
    <property type="nucleotide sequence ID" value="NZ_AP025458.1"/>
</dbReference>
<dbReference type="PANTHER" id="PTHR33121:SF70">
    <property type="entry name" value="SIGNALING PROTEIN YKOW"/>
    <property type="match status" value="1"/>
</dbReference>